<evidence type="ECO:0000256" key="5">
    <source>
        <dbReference type="ARBA" id="ARBA00023098"/>
    </source>
</evidence>
<dbReference type="GO" id="GO:0006629">
    <property type="term" value="P:lipid metabolic process"/>
    <property type="evidence" value="ECO:0007669"/>
    <property type="project" value="UniProtKB-KW"/>
</dbReference>
<evidence type="ECO:0000256" key="4">
    <source>
        <dbReference type="ARBA" id="ARBA00022691"/>
    </source>
</evidence>
<dbReference type="KEGG" id="nmv:NITMOv2_4406"/>
<organism evidence="6 7">
    <name type="scientific">Nitrospira moscoviensis</name>
    <dbReference type="NCBI Taxonomy" id="42253"/>
    <lineage>
        <taxon>Bacteria</taxon>
        <taxon>Pseudomonadati</taxon>
        <taxon>Nitrospirota</taxon>
        <taxon>Nitrospiria</taxon>
        <taxon>Nitrospirales</taxon>
        <taxon>Nitrospiraceae</taxon>
        <taxon>Nitrospira</taxon>
    </lineage>
</organism>
<dbReference type="EMBL" id="CP011801">
    <property type="protein sequence ID" value="ALA60781.1"/>
    <property type="molecule type" value="Genomic_DNA"/>
</dbReference>
<dbReference type="Gene3D" id="3.40.50.150">
    <property type="entry name" value="Vaccinia Virus protein VP39"/>
    <property type="match status" value="1"/>
</dbReference>
<dbReference type="CDD" id="cd02440">
    <property type="entry name" value="AdoMet_MTases"/>
    <property type="match status" value="1"/>
</dbReference>
<dbReference type="SUPFAM" id="SSF53335">
    <property type="entry name" value="S-adenosyl-L-methionine-dependent methyltransferases"/>
    <property type="match status" value="1"/>
</dbReference>
<dbReference type="InterPro" id="IPR050723">
    <property type="entry name" value="CFA/CMAS"/>
</dbReference>
<keyword evidence="5" id="KW-0443">Lipid metabolism</keyword>
<comment type="similarity">
    <text evidence="1">Belongs to the CFA/CMAS family.</text>
</comment>
<dbReference type="AlphaFoldDB" id="A0A0K2GIL2"/>
<protein>
    <submittedName>
        <fullName evidence="6">Cyclopropane-fatty-acyl-phospholipid synthase</fullName>
        <ecNumber evidence="6">2.1.1.79</ecNumber>
    </submittedName>
</protein>
<gene>
    <name evidence="6" type="ORF">NITMOv2_4406</name>
</gene>
<dbReference type="GO" id="GO:0032259">
    <property type="term" value="P:methylation"/>
    <property type="evidence" value="ECO:0007669"/>
    <property type="project" value="UniProtKB-KW"/>
</dbReference>
<evidence type="ECO:0000313" key="6">
    <source>
        <dbReference type="EMBL" id="ALA60781.1"/>
    </source>
</evidence>
<evidence type="ECO:0000313" key="7">
    <source>
        <dbReference type="Proteomes" id="UP000069205"/>
    </source>
</evidence>
<evidence type="ECO:0000256" key="1">
    <source>
        <dbReference type="ARBA" id="ARBA00010815"/>
    </source>
</evidence>
<dbReference type="Pfam" id="PF02353">
    <property type="entry name" value="CMAS"/>
    <property type="match status" value="1"/>
</dbReference>
<dbReference type="OrthoDB" id="9782855at2"/>
<name>A0A0K2GIL2_NITMO</name>
<sequence>MATHEQIEATYNYMDDIFRLTFGECADISGAMYNGDFSKTLEEAQREKHEYVMRNLNIGAGSRVLDIGCGWGPILRAVKMRGAYGVGLTLSTKQAEACRRHGLEAYVRDWKDTGVHEWGRFDAIVSIGSFEHFCSREEYCSGRQEEIYKSFFKLCHDLLVPGGRVYLQTMTRGKNAPDYGEVSVRAPKHSNAYILAVVEKFYPGSWPPSGLEQLRTVADPYFKMLSANSGRNDYIETMTQWEKRLYKPSVMKAAKAVKLLKYALSDRDFLYKLEELIGSYNKECFKREILDHYRMVFEKTS</sequence>
<keyword evidence="7" id="KW-1185">Reference proteome</keyword>
<dbReference type="PATRIC" id="fig|42253.5.peg.4347"/>
<evidence type="ECO:0000256" key="2">
    <source>
        <dbReference type="ARBA" id="ARBA00022603"/>
    </source>
</evidence>
<dbReference type="GO" id="GO:0008825">
    <property type="term" value="F:cyclopropane-fatty-acyl-phospholipid synthase activity"/>
    <property type="evidence" value="ECO:0007669"/>
    <property type="project" value="UniProtKB-EC"/>
</dbReference>
<dbReference type="STRING" id="42253.NITMOv2_4406"/>
<dbReference type="Proteomes" id="UP000069205">
    <property type="component" value="Chromosome"/>
</dbReference>
<accession>A0A0K2GIL2</accession>
<evidence type="ECO:0000256" key="3">
    <source>
        <dbReference type="ARBA" id="ARBA00022679"/>
    </source>
</evidence>
<reference evidence="6 7" key="1">
    <citation type="journal article" date="2015" name="Proc. Natl. Acad. Sci. U.S.A.">
        <title>Expanded metabolic versatility of ubiquitous nitrite-oxidizing bacteria from the genus Nitrospira.</title>
        <authorList>
            <person name="Koch H."/>
            <person name="Lucker S."/>
            <person name="Albertsen M."/>
            <person name="Kitzinger K."/>
            <person name="Herbold C."/>
            <person name="Spieck E."/>
            <person name="Nielsen P.H."/>
            <person name="Wagner M."/>
            <person name="Daims H."/>
        </authorList>
    </citation>
    <scope>NUCLEOTIDE SEQUENCE [LARGE SCALE GENOMIC DNA]</scope>
    <source>
        <strain evidence="6 7">NSP M-1</strain>
    </source>
</reference>
<proteinExistence type="inferred from homology"/>
<keyword evidence="4" id="KW-0949">S-adenosyl-L-methionine</keyword>
<keyword evidence="3 6" id="KW-0808">Transferase</keyword>
<dbReference type="InterPro" id="IPR029063">
    <property type="entry name" value="SAM-dependent_MTases_sf"/>
</dbReference>
<dbReference type="PANTHER" id="PTHR43667:SF1">
    <property type="entry name" value="CYCLOPROPANE-FATTY-ACYL-PHOSPHOLIPID SYNTHASE"/>
    <property type="match status" value="1"/>
</dbReference>
<dbReference type="EC" id="2.1.1.79" evidence="6"/>
<dbReference type="PANTHER" id="PTHR43667">
    <property type="entry name" value="CYCLOPROPANE-FATTY-ACYL-PHOSPHOLIPID SYNTHASE"/>
    <property type="match status" value="1"/>
</dbReference>
<keyword evidence="2 6" id="KW-0489">Methyltransferase</keyword>
<dbReference type="RefSeq" id="WP_053381582.1">
    <property type="nucleotide sequence ID" value="NZ_CP011801.1"/>
</dbReference>